<dbReference type="OrthoDB" id="692882at2759"/>
<evidence type="ECO:0008006" key="4">
    <source>
        <dbReference type="Google" id="ProtNLM"/>
    </source>
</evidence>
<name>A0A5J9TI90_9POAL</name>
<organism evidence="2 3">
    <name type="scientific">Eragrostis curvula</name>
    <name type="common">weeping love grass</name>
    <dbReference type="NCBI Taxonomy" id="38414"/>
    <lineage>
        <taxon>Eukaryota</taxon>
        <taxon>Viridiplantae</taxon>
        <taxon>Streptophyta</taxon>
        <taxon>Embryophyta</taxon>
        <taxon>Tracheophyta</taxon>
        <taxon>Spermatophyta</taxon>
        <taxon>Magnoliopsida</taxon>
        <taxon>Liliopsida</taxon>
        <taxon>Poales</taxon>
        <taxon>Poaceae</taxon>
        <taxon>PACMAD clade</taxon>
        <taxon>Chloridoideae</taxon>
        <taxon>Eragrostideae</taxon>
        <taxon>Eragrostidinae</taxon>
        <taxon>Eragrostis</taxon>
    </lineage>
</organism>
<comment type="caution">
    <text evidence="2">The sequence shown here is derived from an EMBL/GenBank/DDBJ whole genome shotgun (WGS) entry which is preliminary data.</text>
</comment>
<reference evidence="2 3" key="1">
    <citation type="journal article" date="2019" name="Sci. Rep.">
        <title>A high-quality genome of Eragrostis curvula grass provides insights into Poaceae evolution and supports new strategies to enhance forage quality.</title>
        <authorList>
            <person name="Carballo J."/>
            <person name="Santos B.A.C.M."/>
            <person name="Zappacosta D."/>
            <person name="Garbus I."/>
            <person name="Selva J.P."/>
            <person name="Gallo C.A."/>
            <person name="Diaz A."/>
            <person name="Albertini E."/>
            <person name="Caccamo M."/>
            <person name="Echenique V."/>
        </authorList>
    </citation>
    <scope>NUCLEOTIDE SEQUENCE [LARGE SCALE GENOMIC DNA]</scope>
    <source>
        <strain evidence="3">cv. Victoria</strain>
        <tissue evidence="2">Leaf</tissue>
    </source>
</reference>
<evidence type="ECO:0000256" key="1">
    <source>
        <dbReference type="SAM" id="MobiDB-lite"/>
    </source>
</evidence>
<dbReference type="EMBL" id="RWGY01000039">
    <property type="protein sequence ID" value="TVU11093.1"/>
    <property type="molecule type" value="Genomic_DNA"/>
</dbReference>
<dbReference type="AlphaFoldDB" id="A0A5J9TI90"/>
<evidence type="ECO:0000313" key="2">
    <source>
        <dbReference type="EMBL" id="TVU11093.1"/>
    </source>
</evidence>
<dbReference type="PANTHER" id="PTHR46371">
    <property type="entry name" value="OS04G0464100 PROTEIN"/>
    <property type="match status" value="1"/>
</dbReference>
<dbReference type="Proteomes" id="UP000324897">
    <property type="component" value="Chromosome 3"/>
</dbReference>
<accession>A0A5J9TI90</accession>
<dbReference type="InterPro" id="IPR044296">
    <property type="entry name" value="HIPP46"/>
</dbReference>
<dbReference type="Gene3D" id="3.30.70.100">
    <property type="match status" value="1"/>
</dbReference>
<keyword evidence="3" id="KW-1185">Reference proteome</keyword>
<sequence>MGKQKIVLKLPLDDERKKRKAFKAAVGMNGVTSATMEGDKIIVVGEGVDPIALTTMLRRGLGYAELLSVTSGDDKKKGDSYGYGGGMAYGGGMGYGGGGKEGKEGKESGGGKDKDKDHGHGYGGGHHAVAPMPYPAYHQYNAMPSYPVYSYPAYAQQEQDPGCSIM</sequence>
<dbReference type="Gramene" id="TVU11093">
    <property type="protein sequence ID" value="TVU11093"/>
    <property type="gene ID" value="EJB05_44656"/>
</dbReference>
<feature type="compositionally biased region" description="Basic and acidic residues" evidence="1">
    <location>
        <begin position="100"/>
        <end position="120"/>
    </location>
</feature>
<proteinExistence type="predicted"/>
<feature type="region of interest" description="Disordered" evidence="1">
    <location>
        <begin position="97"/>
        <end position="125"/>
    </location>
</feature>
<gene>
    <name evidence="2" type="ORF">EJB05_44656</name>
</gene>
<evidence type="ECO:0000313" key="3">
    <source>
        <dbReference type="Proteomes" id="UP000324897"/>
    </source>
</evidence>
<protein>
    <recommendedName>
        <fullName evidence="4">HMA domain-containing protein</fullName>
    </recommendedName>
</protein>